<dbReference type="PANTHER" id="PTHR11908:SF157">
    <property type="entry name" value="XANTHINE DEHYDROGENASE SUBUNIT D-RELATED"/>
    <property type="match status" value="1"/>
</dbReference>
<dbReference type="CDD" id="cd00207">
    <property type="entry name" value="fer2"/>
    <property type="match status" value="1"/>
</dbReference>
<reference evidence="6 7" key="1">
    <citation type="journal article" date="2025" name="Anaerobe">
        <title>Description of Anaerococcus kampingiae sp. nov., Anaerococcus groningensis sp. nov., Anaerococcus martiniensis sp. nov., and Anaerococcus cruorum sp. nov., isolated from human clinical specimens.</title>
        <authorList>
            <person name="Boiten K.E."/>
            <person name="Meijer J."/>
            <person name="van Wezel E.M."/>
            <person name="Veloo A.C.M."/>
        </authorList>
    </citation>
    <scope>NUCLEOTIDE SEQUENCE [LARGE SCALE GENOMIC DNA]</scope>
    <source>
        <strain evidence="6 7">ENR0874</strain>
    </source>
</reference>
<dbReference type="SUPFAM" id="SSF56003">
    <property type="entry name" value="Molybdenum cofactor-binding domain"/>
    <property type="match status" value="1"/>
</dbReference>
<dbReference type="Pfam" id="PF20256">
    <property type="entry name" value="MoCoBD_2"/>
    <property type="match status" value="2"/>
</dbReference>
<dbReference type="InterPro" id="IPR008274">
    <property type="entry name" value="AldOxase/xan_DH_MoCoBD1"/>
</dbReference>
<evidence type="ECO:0000259" key="5">
    <source>
        <dbReference type="PROSITE" id="PS51085"/>
    </source>
</evidence>
<evidence type="ECO:0000256" key="4">
    <source>
        <dbReference type="ARBA" id="ARBA00023004"/>
    </source>
</evidence>
<dbReference type="SMART" id="SM01008">
    <property type="entry name" value="Ald_Xan_dh_C"/>
    <property type="match status" value="1"/>
</dbReference>
<feature type="domain" description="2Fe-2S ferredoxin-type" evidence="5">
    <location>
        <begin position="14"/>
        <end position="88"/>
    </location>
</feature>
<dbReference type="InterPro" id="IPR046867">
    <property type="entry name" value="AldOxase/xan_DH_MoCoBD2"/>
</dbReference>
<dbReference type="PANTHER" id="PTHR11908">
    <property type="entry name" value="XANTHINE DEHYDROGENASE"/>
    <property type="match status" value="1"/>
</dbReference>
<sequence>MTNILIGERLPNVEPFLVKINGNTYETYEDKNLLRFLRDDLHITSVKDGCSQGACGTCSVIVGDAKKLACTQRLSKLKDQEILTIEGLTDLEKKAFVHAFSKAGAVQCGFCIPGMVMSGAAIIRKNPNPTKDEIKEGIKQNICRCTGYVKIIEGIKLASEIINGSIEMTTDEYERVKVGDEFIRIDAHDKVLGIGEYVDDMIFDDMKVASAIRSKYPRARILKIDTSKAEALEGVYGVLTAADVPNNKVGHIFQDWDVFIAEGDVTRSQGDAICLVVAENDKILEEAKKLVEIEYEELTPVSSIAEAEDPNSPFVHPTGNLCQERHVSRGNAEEAFKKCKYIVEETYTTPFTEHAFLEPECAIAEPMGDGVKLYTTDQSVYDTRKETLIMFGWEDQPERVVVENKLIGGGFGGKEDVSCQHLAALAAYKFQIRVKIKFSRDESLKFHPKRHPMIGTFKLGCDEEGNFLAMQATIKMDTGAYASLCGPVLERACTHSVGPYHYENTQIDGYGYYTNNPPAGAFRGFGVCQSNFAFESNINLLAEKVGISPWEIRYKNAIRPGEVLPNGQIADSSTALVETLEAVKDVYEENIDRAGIACAMKNAGVGVGLPDKGRAKIRIEDGKVNIYCAASDLGQGAQTVFKQMALDVLGLSFDQVNIIHPNSGNSPDSGTSSGSRQTLISGEAIKKVTEKLKIDLDKVDDISKLEGKEYFHEYFDPTDPLNSDKENPVSHIAYGFSTNVVILNDDGTIRKVVAATDAGKVINPKAIEGQLEGGIVMGLGYALTEDFKLDKSKVKAKYGNLGLWRAPMIPEIETTFVAKPDDELLDRAFGAKGVGEIATIPIAPAVQGAYYKLDGILRRDFPMVETAYSKPKKNFNE</sequence>
<dbReference type="Gene3D" id="1.10.150.120">
    <property type="entry name" value="[2Fe-2S]-binding domain"/>
    <property type="match status" value="1"/>
</dbReference>
<gene>
    <name evidence="6" type="primary">xdh</name>
    <name evidence="6" type="ORF">ACCQ42_05515</name>
</gene>
<dbReference type="SUPFAM" id="SSF54292">
    <property type="entry name" value="2Fe-2S ferredoxin-like"/>
    <property type="match status" value="1"/>
</dbReference>
<dbReference type="InterPro" id="IPR001041">
    <property type="entry name" value="2Fe-2S_ferredoxin-type"/>
</dbReference>
<dbReference type="PROSITE" id="PS00197">
    <property type="entry name" value="2FE2S_FER_1"/>
    <property type="match status" value="1"/>
</dbReference>
<dbReference type="EMBL" id="JBGMEF010000018">
    <property type="protein sequence ID" value="MFO3667226.1"/>
    <property type="molecule type" value="Genomic_DNA"/>
</dbReference>
<dbReference type="InterPro" id="IPR017697">
    <property type="entry name" value="Xdh"/>
</dbReference>
<name>A0ABW9MD40_9FIRM</name>
<keyword evidence="2" id="KW-0479">Metal-binding</keyword>
<dbReference type="EC" id="1.17.1.4" evidence="6"/>
<dbReference type="InterPro" id="IPR037165">
    <property type="entry name" value="AldOxase/xan_DH_Mopterin-bd_sf"/>
</dbReference>
<dbReference type="Pfam" id="PF01315">
    <property type="entry name" value="Ald_Xan_dh_C"/>
    <property type="match status" value="1"/>
</dbReference>
<organism evidence="6 7">
    <name type="scientific">Anaerococcus kampingae</name>
    <dbReference type="NCBI Taxonomy" id="3115614"/>
    <lineage>
        <taxon>Bacteria</taxon>
        <taxon>Bacillati</taxon>
        <taxon>Bacillota</taxon>
        <taxon>Tissierellia</taxon>
        <taxon>Tissierellales</taxon>
        <taxon>Peptoniphilaceae</taxon>
        <taxon>Anaerococcus</taxon>
    </lineage>
</organism>
<evidence type="ECO:0000256" key="2">
    <source>
        <dbReference type="ARBA" id="ARBA00022723"/>
    </source>
</evidence>
<comment type="caution">
    <text evidence="6">The sequence shown here is derived from an EMBL/GenBank/DDBJ whole genome shotgun (WGS) entry which is preliminary data.</text>
</comment>
<evidence type="ECO:0000313" key="6">
    <source>
        <dbReference type="EMBL" id="MFO3667226.1"/>
    </source>
</evidence>
<keyword evidence="3 6" id="KW-0560">Oxidoreductase</keyword>
<accession>A0ABW9MD40</accession>
<comment type="similarity">
    <text evidence="1">Belongs to the xanthine dehydrogenase family.</text>
</comment>
<dbReference type="NCBIfam" id="TIGR03311">
    <property type="entry name" value="Se_dep_XDH"/>
    <property type="match status" value="1"/>
</dbReference>
<dbReference type="SUPFAM" id="SSF47741">
    <property type="entry name" value="CO dehydrogenase ISP C-domain like"/>
    <property type="match status" value="1"/>
</dbReference>
<dbReference type="InterPro" id="IPR006058">
    <property type="entry name" value="2Fe2S_fd_BS"/>
</dbReference>
<dbReference type="RefSeq" id="WP_410035592.1">
    <property type="nucleotide sequence ID" value="NZ_JBGMEF010000018.1"/>
</dbReference>
<dbReference type="GO" id="GO:0004854">
    <property type="term" value="F:xanthine dehydrogenase activity"/>
    <property type="evidence" value="ECO:0007669"/>
    <property type="project" value="UniProtKB-EC"/>
</dbReference>
<dbReference type="InterPro" id="IPR012675">
    <property type="entry name" value="Beta-grasp_dom_sf"/>
</dbReference>
<dbReference type="Gene3D" id="3.90.1170.50">
    <property type="entry name" value="Aldehyde oxidase/xanthine dehydrogenase, a/b hammerhead"/>
    <property type="match status" value="1"/>
</dbReference>
<evidence type="ECO:0000256" key="1">
    <source>
        <dbReference type="ARBA" id="ARBA00006849"/>
    </source>
</evidence>
<protein>
    <submittedName>
        <fullName evidence="6">Selenium-dependent xanthine dehydrogenase</fullName>
        <ecNumber evidence="6">1.17.1.4</ecNumber>
    </submittedName>
</protein>
<dbReference type="SUPFAM" id="SSF54665">
    <property type="entry name" value="CO dehydrogenase molybdoprotein N-domain-like"/>
    <property type="match status" value="1"/>
</dbReference>
<dbReference type="InterPro" id="IPR036010">
    <property type="entry name" value="2Fe-2S_ferredoxin-like_sf"/>
</dbReference>
<keyword evidence="4" id="KW-0408">Iron</keyword>
<dbReference type="Gene3D" id="3.30.365.10">
    <property type="entry name" value="Aldehyde oxidase/xanthine dehydrogenase, molybdopterin binding domain"/>
    <property type="match status" value="4"/>
</dbReference>
<dbReference type="InterPro" id="IPR000674">
    <property type="entry name" value="Ald_Oxase/Xan_DH_a/b"/>
</dbReference>
<dbReference type="Proteomes" id="UP001637994">
    <property type="component" value="Unassembled WGS sequence"/>
</dbReference>
<keyword evidence="7" id="KW-1185">Reference proteome</keyword>
<dbReference type="InterPro" id="IPR002888">
    <property type="entry name" value="2Fe-2S-bd"/>
</dbReference>
<dbReference type="InterPro" id="IPR036856">
    <property type="entry name" value="Ald_Oxase/Xan_DH_a/b_sf"/>
</dbReference>
<proteinExistence type="inferred from homology"/>
<dbReference type="InterPro" id="IPR036884">
    <property type="entry name" value="2Fe-2S-bd_dom_sf"/>
</dbReference>
<dbReference type="Gene3D" id="3.10.20.30">
    <property type="match status" value="1"/>
</dbReference>
<evidence type="ECO:0000313" key="7">
    <source>
        <dbReference type="Proteomes" id="UP001637994"/>
    </source>
</evidence>
<dbReference type="Pfam" id="PF02738">
    <property type="entry name" value="MoCoBD_1"/>
    <property type="match status" value="1"/>
</dbReference>
<dbReference type="PROSITE" id="PS51085">
    <property type="entry name" value="2FE2S_FER_2"/>
    <property type="match status" value="1"/>
</dbReference>
<dbReference type="InterPro" id="IPR016208">
    <property type="entry name" value="Ald_Oxase/xanthine_DH-like"/>
</dbReference>
<dbReference type="Pfam" id="PF01799">
    <property type="entry name" value="Fer2_2"/>
    <property type="match status" value="1"/>
</dbReference>
<evidence type="ECO:0000256" key="3">
    <source>
        <dbReference type="ARBA" id="ARBA00023002"/>
    </source>
</evidence>
<dbReference type="Pfam" id="PF00111">
    <property type="entry name" value="Fer2"/>
    <property type="match status" value="1"/>
</dbReference>